<evidence type="ECO:0000313" key="3">
    <source>
        <dbReference type="EMBL" id="QJR12245.1"/>
    </source>
</evidence>
<proteinExistence type="predicted"/>
<feature type="signal peptide" evidence="2">
    <location>
        <begin position="1"/>
        <end position="25"/>
    </location>
</feature>
<protein>
    <recommendedName>
        <fullName evidence="5">Lipoprotein</fullName>
    </recommendedName>
</protein>
<name>A0A6M4GYX9_9PROT</name>
<feature type="coiled-coil region" evidence="1">
    <location>
        <begin position="122"/>
        <end position="149"/>
    </location>
</feature>
<feature type="chain" id="PRO_5026895616" description="Lipoprotein" evidence="2">
    <location>
        <begin position="26"/>
        <end position="293"/>
    </location>
</feature>
<dbReference type="InterPro" id="IPR046516">
    <property type="entry name" value="DUF6694"/>
</dbReference>
<dbReference type="Pfam" id="PF20404">
    <property type="entry name" value="DUF6694"/>
    <property type="match status" value="1"/>
</dbReference>
<dbReference type="KEGG" id="uru:DSM104443_03330"/>
<evidence type="ECO:0000313" key="4">
    <source>
        <dbReference type="Proteomes" id="UP000501534"/>
    </source>
</evidence>
<sequence>MRFPAPEKEQAVFRAILLASTLALAACSGGLDQKLDGSSEAAYRTSLNKVRNSVSEEDRKQLDESLRILAVSDVSIGFEGGILTAVDKLRSTPLTELAEPLMPQVNGRTGRDIVAAAKLRMKEQAERQLATSKIEIEKLTRARKEKESARDFLAKVEILEPRIAIVGTDAQRMGILDFKVSNGSEEVLSSLFLRATVKGADDKVLMTDEFTYKASPPIAAGQVRDVRLPSSSPNKWNSSELAKQAQLALQLQVENAATLAGSKLAASFTQKDADRLALLEKQKPVLEALVAAK</sequence>
<dbReference type="PROSITE" id="PS51257">
    <property type="entry name" value="PROKAR_LIPOPROTEIN"/>
    <property type="match status" value="1"/>
</dbReference>
<accession>A0A6M4GYX9</accession>
<evidence type="ECO:0008006" key="5">
    <source>
        <dbReference type="Google" id="ProtNLM"/>
    </source>
</evidence>
<organism evidence="3 4">
    <name type="scientific">Usitatibacter rugosus</name>
    <dbReference type="NCBI Taxonomy" id="2732067"/>
    <lineage>
        <taxon>Bacteria</taxon>
        <taxon>Pseudomonadati</taxon>
        <taxon>Pseudomonadota</taxon>
        <taxon>Betaproteobacteria</taxon>
        <taxon>Nitrosomonadales</taxon>
        <taxon>Usitatibacteraceae</taxon>
        <taxon>Usitatibacter</taxon>
    </lineage>
</organism>
<reference evidence="3 4" key="1">
    <citation type="submission" date="2020-04" db="EMBL/GenBank/DDBJ databases">
        <title>Usitatibacter rugosus gen. nov., sp. nov. and Usitatibacter palustris sp. nov., novel members of Usitatibacteraceae fam. nov. within the order Nitrosomonadales isolated from soil.</title>
        <authorList>
            <person name="Huber K.J."/>
            <person name="Neumann-Schaal M."/>
            <person name="Geppert A."/>
            <person name="Luckner M."/>
            <person name="Wanner G."/>
            <person name="Overmann J."/>
        </authorList>
    </citation>
    <scope>NUCLEOTIDE SEQUENCE [LARGE SCALE GENOMIC DNA]</scope>
    <source>
        <strain evidence="3 4">0125_3</strain>
    </source>
</reference>
<evidence type="ECO:0000256" key="1">
    <source>
        <dbReference type="SAM" id="Coils"/>
    </source>
</evidence>
<dbReference type="Proteomes" id="UP000501534">
    <property type="component" value="Chromosome"/>
</dbReference>
<keyword evidence="4" id="KW-1185">Reference proteome</keyword>
<dbReference type="AlphaFoldDB" id="A0A6M4GYX9"/>
<dbReference type="EMBL" id="CP053069">
    <property type="protein sequence ID" value="QJR12245.1"/>
    <property type="molecule type" value="Genomic_DNA"/>
</dbReference>
<keyword evidence="2" id="KW-0732">Signal</keyword>
<evidence type="ECO:0000256" key="2">
    <source>
        <dbReference type="SAM" id="SignalP"/>
    </source>
</evidence>
<keyword evidence="1" id="KW-0175">Coiled coil</keyword>
<gene>
    <name evidence="3" type="ORF">DSM104443_03330</name>
</gene>